<comment type="caution">
    <text evidence="2">The sequence shown here is derived from an EMBL/GenBank/DDBJ whole genome shotgun (WGS) entry which is preliminary data.</text>
</comment>
<feature type="region of interest" description="Disordered" evidence="1">
    <location>
        <begin position="214"/>
        <end position="325"/>
    </location>
</feature>
<keyword evidence="3" id="KW-1185">Reference proteome</keyword>
<reference evidence="2" key="1">
    <citation type="submission" date="2021-11" db="EMBL/GenBank/DDBJ databases">
        <authorList>
            <consortium name="Genoscope - CEA"/>
            <person name="William W."/>
        </authorList>
    </citation>
    <scope>NUCLEOTIDE SEQUENCE</scope>
</reference>
<evidence type="ECO:0000256" key="1">
    <source>
        <dbReference type="SAM" id="MobiDB-lite"/>
    </source>
</evidence>
<feature type="compositionally biased region" description="Low complexity" evidence="1">
    <location>
        <begin position="233"/>
        <end position="259"/>
    </location>
</feature>
<evidence type="ECO:0000313" key="3">
    <source>
        <dbReference type="Proteomes" id="UP000789595"/>
    </source>
</evidence>
<feature type="compositionally biased region" description="Pro residues" evidence="1">
    <location>
        <begin position="287"/>
        <end position="300"/>
    </location>
</feature>
<feature type="compositionally biased region" description="Low complexity" evidence="1">
    <location>
        <begin position="266"/>
        <end position="276"/>
    </location>
</feature>
<protein>
    <submittedName>
        <fullName evidence="2">Uncharacterized protein</fullName>
    </submittedName>
</protein>
<gene>
    <name evidence="2" type="ORF">PECAL_3P00470</name>
</gene>
<evidence type="ECO:0000313" key="2">
    <source>
        <dbReference type="EMBL" id="CAH0370178.1"/>
    </source>
</evidence>
<proteinExistence type="predicted"/>
<dbReference type="Proteomes" id="UP000789595">
    <property type="component" value="Unassembled WGS sequence"/>
</dbReference>
<organism evidence="2 3">
    <name type="scientific">Pelagomonas calceolata</name>
    <dbReference type="NCBI Taxonomy" id="35677"/>
    <lineage>
        <taxon>Eukaryota</taxon>
        <taxon>Sar</taxon>
        <taxon>Stramenopiles</taxon>
        <taxon>Ochrophyta</taxon>
        <taxon>Pelagophyceae</taxon>
        <taxon>Pelagomonadales</taxon>
        <taxon>Pelagomonadaceae</taxon>
        <taxon>Pelagomonas</taxon>
    </lineage>
</organism>
<dbReference type="EMBL" id="CAKKNE010000003">
    <property type="protein sequence ID" value="CAH0370178.1"/>
    <property type="molecule type" value="Genomic_DNA"/>
</dbReference>
<name>A0A8J2SCR3_9STRA</name>
<sequence length="340" mass="35809">MTNAVIKAFVDLDSLRSCANDPGMVDDGLMRAGSELEAYCETLAATARVETVCPPSEGWTFGPRGRSMAGDADRRYYLIAGWAGGLTPTHCDFGTQAVVYHHVAGQNRVLGVPRPVANCLHAAREALAAESFGDAADARLLQFEADALLGCLNRGLLQYDEFGPGDTMLILPRGGHAVLTGRPHKVVLAGEWHLTPDGVRAAAVPASLTSPRPFAEEEAAPMPPAANKKRPESSASPISAPPATTELKASTTRARAATTPFHLPIGGPTTPAAPAAGRRRRTRPVPGSLPPTTPLPPARPRPTTAAEDGDEPPRQKKPCFGPSETLEAVESRFLSATLPQ</sequence>
<dbReference type="AlphaFoldDB" id="A0A8J2SCR3"/>
<accession>A0A8J2SCR3</accession>